<protein>
    <submittedName>
        <fullName evidence="3">Uncharacterized protein</fullName>
    </submittedName>
</protein>
<name>A0A1B0ZHY3_9MICO</name>
<sequence>MTLVRARTLRAVNQVRREIALLRALEAGNISAVPSLKWRGFAAYAFAEGPSALAPPRGKRAARSANTRSGGTVAEMASDLAVLLKALHSRNLTLGLPGFRGLELSPRGRVVVTDFSHVAQLSPVKKRGDEQWLARLTSGAGTYRYAQRKAEELEEWTWEAGSEAPAAVCPTLSGRGVPAGAALRQGKGKPGRNRPRTRSKRSLTFVAVAALACTVLVGGAMRASTPQLAPSEAAAVPAERNDPVEIITALAHARHRYLTGKTELNDSAVPGSEAELADRKLRAALEGVQVEGGEVRVLEAHTLEQSENDARVRARLKDTPARMGEGVHSLELDQSRPYEVDIRLERIAGSWRIASTTPVGEGGESA</sequence>
<accession>A0A1B0ZHY3</accession>
<reference evidence="3 4" key="1">
    <citation type="submission" date="2015-06" db="EMBL/GenBank/DDBJ databases">
        <title>Investigation of pathophysiology for high-risk pregnancy and development of treatment modality based on it.</title>
        <authorList>
            <person name="Kim B.-C."/>
            <person name="Lim S."/>
        </authorList>
    </citation>
    <scope>NUCLEOTIDE SEQUENCE [LARGE SCALE GENOMIC DNA]</scope>
    <source>
        <strain evidence="3 4">AD1-86</strain>
    </source>
</reference>
<dbReference type="AlphaFoldDB" id="A0A1B0ZHY3"/>
<proteinExistence type="predicted"/>
<dbReference type="Proteomes" id="UP000092596">
    <property type="component" value="Chromosome"/>
</dbReference>
<feature type="region of interest" description="Disordered" evidence="1">
    <location>
        <begin position="179"/>
        <end position="199"/>
    </location>
</feature>
<organism evidence="3 4">
    <name type="scientific">Dermabacter vaginalis</name>
    <dbReference type="NCBI Taxonomy" id="1630135"/>
    <lineage>
        <taxon>Bacteria</taxon>
        <taxon>Bacillati</taxon>
        <taxon>Actinomycetota</taxon>
        <taxon>Actinomycetes</taxon>
        <taxon>Micrococcales</taxon>
        <taxon>Dermabacteraceae</taxon>
        <taxon>Dermabacter</taxon>
    </lineage>
</organism>
<feature type="transmembrane region" description="Helical" evidence="2">
    <location>
        <begin position="202"/>
        <end position="221"/>
    </location>
</feature>
<keyword evidence="2" id="KW-0472">Membrane</keyword>
<keyword evidence="2" id="KW-0812">Transmembrane</keyword>
<feature type="compositionally biased region" description="Basic residues" evidence="1">
    <location>
        <begin position="186"/>
        <end position="199"/>
    </location>
</feature>
<evidence type="ECO:0000256" key="2">
    <source>
        <dbReference type="SAM" id="Phobius"/>
    </source>
</evidence>
<dbReference type="EMBL" id="CP012117">
    <property type="protein sequence ID" value="ANP27605.1"/>
    <property type="molecule type" value="Genomic_DNA"/>
</dbReference>
<dbReference type="KEGG" id="dva:DAD186_10550"/>
<dbReference type="STRING" id="1630135.DAD186_10550"/>
<keyword evidence="2" id="KW-1133">Transmembrane helix</keyword>
<evidence type="ECO:0000256" key="1">
    <source>
        <dbReference type="SAM" id="MobiDB-lite"/>
    </source>
</evidence>
<evidence type="ECO:0000313" key="3">
    <source>
        <dbReference type="EMBL" id="ANP27605.1"/>
    </source>
</evidence>
<evidence type="ECO:0000313" key="4">
    <source>
        <dbReference type="Proteomes" id="UP000092596"/>
    </source>
</evidence>
<gene>
    <name evidence="3" type="ORF">DAD186_10550</name>
</gene>